<dbReference type="AlphaFoldDB" id="A0A2I1ILG6"/>
<proteinExistence type="inferred from homology"/>
<evidence type="ECO:0000256" key="8">
    <source>
        <dbReference type="SAM" id="MobiDB-lite"/>
    </source>
</evidence>
<evidence type="ECO:0000256" key="7">
    <source>
        <dbReference type="PROSITE-ProRule" id="PRU10141"/>
    </source>
</evidence>
<evidence type="ECO:0000259" key="9">
    <source>
        <dbReference type="PROSITE" id="PS50011"/>
    </source>
</evidence>
<evidence type="ECO:0000313" key="11">
    <source>
        <dbReference type="Proteomes" id="UP000235122"/>
    </source>
</evidence>
<dbReference type="InterPro" id="IPR000719">
    <property type="entry name" value="Prot_kinase_dom"/>
</dbReference>
<dbReference type="PROSITE" id="PS50011">
    <property type="entry name" value="PROTEIN_KINASE_DOM"/>
    <property type="match status" value="1"/>
</dbReference>
<evidence type="ECO:0000256" key="6">
    <source>
        <dbReference type="ARBA" id="ARBA00022840"/>
    </source>
</evidence>
<dbReference type="PANTHER" id="PTHR43671:SF13">
    <property type="entry name" value="SERINE_THREONINE-PROTEIN KINASE NEK2"/>
    <property type="match status" value="1"/>
</dbReference>
<dbReference type="SMART" id="SM00220">
    <property type="entry name" value="S_TKc"/>
    <property type="match status" value="1"/>
</dbReference>
<keyword evidence="3" id="KW-0808">Transferase</keyword>
<accession>A0A2I1ILG6</accession>
<feature type="compositionally biased region" description="Basic residues" evidence="8">
    <location>
        <begin position="307"/>
        <end position="320"/>
    </location>
</feature>
<dbReference type="InterPro" id="IPR050660">
    <property type="entry name" value="NEK_Ser/Thr_kinase"/>
</dbReference>
<evidence type="ECO:0000256" key="3">
    <source>
        <dbReference type="ARBA" id="ARBA00022679"/>
    </source>
</evidence>
<dbReference type="Pfam" id="PF00069">
    <property type="entry name" value="Pkinase"/>
    <property type="match status" value="1"/>
</dbReference>
<keyword evidence="11" id="KW-1185">Reference proteome</keyword>
<evidence type="ECO:0000256" key="5">
    <source>
        <dbReference type="ARBA" id="ARBA00022777"/>
    </source>
</evidence>
<keyword evidence="4 7" id="KW-0547">Nucleotide-binding</keyword>
<evidence type="ECO:0000256" key="1">
    <source>
        <dbReference type="ARBA" id="ARBA00010886"/>
    </source>
</evidence>
<dbReference type="InterPro" id="IPR017441">
    <property type="entry name" value="Protein_kinase_ATP_BS"/>
</dbReference>
<dbReference type="PROSITE" id="PS00108">
    <property type="entry name" value="PROTEIN_KINASE_ST"/>
    <property type="match status" value="1"/>
</dbReference>
<name>A0A2I1ILG6_9ACTO</name>
<gene>
    <name evidence="10" type="ORF">CYJ19_07075</name>
</gene>
<organism evidence="10 11">
    <name type="scientific">Winkia neuii</name>
    <dbReference type="NCBI Taxonomy" id="33007"/>
    <lineage>
        <taxon>Bacteria</taxon>
        <taxon>Bacillati</taxon>
        <taxon>Actinomycetota</taxon>
        <taxon>Actinomycetes</taxon>
        <taxon>Actinomycetales</taxon>
        <taxon>Actinomycetaceae</taxon>
        <taxon>Winkia</taxon>
    </lineage>
</organism>
<dbReference type="GO" id="GO:0004674">
    <property type="term" value="F:protein serine/threonine kinase activity"/>
    <property type="evidence" value="ECO:0007669"/>
    <property type="project" value="UniProtKB-KW"/>
</dbReference>
<dbReference type="EMBL" id="PKKO01000004">
    <property type="protein sequence ID" value="PKY71969.1"/>
    <property type="molecule type" value="Genomic_DNA"/>
</dbReference>
<feature type="region of interest" description="Disordered" evidence="8">
    <location>
        <begin position="297"/>
        <end position="343"/>
    </location>
</feature>
<dbReference type="STRING" id="33007.HMPREF3198_00376"/>
<keyword evidence="5 10" id="KW-0418">Kinase</keyword>
<dbReference type="InterPro" id="IPR011009">
    <property type="entry name" value="Kinase-like_dom_sf"/>
</dbReference>
<keyword evidence="10" id="KW-0723">Serine/threonine-protein kinase</keyword>
<feature type="region of interest" description="Disordered" evidence="8">
    <location>
        <begin position="1"/>
        <end position="22"/>
    </location>
</feature>
<dbReference type="SUPFAM" id="SSF56112">
    <property type="entry name" value="Protein kinase-like (PK-like)"/>
    <property type="match status" value="1"/>
</dbReference>
<dbReference type="Gene3D" id="1.10.510.10">
    <property type="entry name" value="Transferase(Phosphotransferase) domain 1"/>
    <property type="match status" value="1"/>
</dbReference>
<feature type="compositionally biased region" description="Low complexity" evidence="8">
    <location>
        <begin position="322"/>
        <end position="332"/>
    </location>
</feature>
<evidence type="ECO:0000313" key="10">
    <source>
        <dbReference type="EMBL" id="PKY71969.1"/>
    </source>
</evidence>
<keyword evidence="6 7" id="KW-0067">ATP-binding</keyword>
<evidence type="ECO:0000256" key="4">
    <source>
        <dbReference type="ARBA" id="ARBA00022741"/>
    </source>
</evidence>
<comment type="similarity">
    <text evidence="1">Belongs to the protein kinase superfamily. NEK Ser/Thr protein kinase family. NIMA subfamily.</text>
</comment>
<dbReference type="CDD" id="cd14014">
    <property type="entry name" value="STKc_PknB_like"/>
    <property type="match status" value="1"/>
</dbReference>
<sequence length="663" mass="70552">MKLSSLSYAPGGEVSTNPHNRSLGANYQLSTPIGEGSSGVVWRGVNKTSNTVVAAKILRPQYLSDPKIVTSFLTERSILLTLEHPNIVKVLDLVAEGHTLAIVQEYIEGPSLTELVSAGPIAPARALKISEGIFSALAFAHARGVLHRDVKSQNILLNRGWQAAPAEHVKVTDFGIARVLSESHARTTSLLGTPNYMSPELIEFGEASYPADVYSAGIVLYELLAGRTPFEGPGTDFTVAQRHVNSQLPSLDLPSPLWEFLCSLLEKNPADRPSAKGAATTAASLAESLQGEVARTLQSQPASFSKHGAKTVIRARKPKRAPAPAAPVSSRPTVEAASPKGDQTILREVHHPAPISLPKPEPTPKSLLSRFRSLSPLQTGICAVVAVAVLACGFLGIKHLASSRSAPSTPVSVTQKDEPLPTGLVVERKATYDPANKKVALQLSYEARSSELKGPFLEVVADGSECAEPSWDAPAHPNAEEETYISADCSWAVDPGAVRTDAPSIVHATIPLDLGNKVTKASLRKWLSLNAKRTSEVLLDKGVRSSSYPAQRLQDIDVVTPDRTTIQNPVPISIVPIWPYGPDKLNPLFVSPQTGTSSSVLQAITGSAGTVQFNDNCEGAVSVSRDRKTVTALRPTDNCVITATVGAFTERPSKNMQLVGNGS</sequence>
<dbReference type="InterPro" id="IPR008271">
    <property type="entry name" value="Ser/Thr_kinase_AS"/>
</dbReference>
<dbReference type="GO" id="GO:0005524">
    <property type="term" value="F:ATP binding"/>
    <property type="evidence" value="ECO:0007669"/>
    <property type="project" value="UniProtKB-UniRule"/>
</dbReference>
<feature type="binding site" evidence="7">
    <location>
        <position position="56"/>
    </location>
    <ligand>
        <name>ATP</name>
        <dbReference type="ChEBI" id="CHEBI:30616"/>
    </ligand>
</feature>
<reference evidence="10 11" key="1">
    <citation type="submission" date="2017-12" db="EMBL/GenBank/DDBJ databases">
        <title>Phylogenetic diversity of female urinary microbiome.</title>
        <authorList>
            <person name="Thomas-White K."/>
            <person name="Wolfe A.J."/>
        </authorList>
    </citation>
    <scope>NUCLEOTIDE SEQUENCE [LARGE SCALE GENOMIC DNA]</scope>
    <source>
        <strain evidence="10 11">UMB0402</strain>
    </source>
</reference>
<comment type="caution">
    <text evidence="10">The sequence shown here is derived from an EMBL/GenBank/DDBJ whole genome shotgun (WGS) entry which is preliminary data.</text>
</comment>
<dbReference type="Proteomes" id="UP000235122">
    <property type="component" value="Unassembled WGS sequence"/>
</dbReference>
<protein>
    <recommendedName>
        <fullName evidence="2">non-specific serine/threonine protein kinase</fullName>
        <ecNumber evidence="2">2.7.11.1</ecNumber>
    </recommendedName>
</protein>
<feature type="domain" description="Protein kinase" evidence="9">
    <location>
        <begin position="27"/>
        <end position="285"/>
    </location>
</feature>
<evidence type="ECO:0000256" key="2">
    <source>
        <dbReference type="ARBA" id="ARBA00012513"/>
    </source>
</evidence>
<dbReference type="EC" id="2.7.11.1" evidence="2"/>
<dbReference type="PANTHER" id="PTHR43671">
    <property type="entry name" value="SERINE/THREONINE-PROTEIN KINASE NEK"/>
    <property type="match status" value="1"/>
</dbReference>
<dbReference type="PROSITE" id="PS00107">
    <property type="entry name" value="PROTEIN_KINASE_ATP"/>
    <property type="match status" value="1"/>
</dbReference>